<feature type="compositionally biased region" description="Basic and acidic residues" evidence="1">
    <location>
        <begin position="245"/>
        <end position="254"/>
    </location>
</feature>
<feature type="compositionally biased region" description="Basic and acidic residues" evidence="1">
    <location>
        <begin position="82"/>
        <end position="116"/>
    </location>
</feature>
<dbReference type="InterPro" id="IPR012349">
    <property type="entry name" value="Split_barrel_FMN-bd"/>
</dbReference>
<feature type="region of interest" description="Disordered" evidence="1">
    <location>
        <begin position="304"/>
        <end position="345"/>
    </location>
</feature>
<sequence>MQVIGDKVCALGVGVVHRRLALAQPRHLRHAADEDEPAKREAEHDPLGEVAEDDDEEGHPQNQRIALRHPGQCGELVPLDHVPGDDAQKPGESGQRDIARERRRDQHEAQHEERMQHAGHRRAPARAHVGRGAGDGAGDTETAEDRRAHVGDALRHQLHVRAVQRARHAIGYHRRQERLDGAQKGEGGRPGQRRRHRLGTERGQVGRRQQPRQAAEFRGDGLDRQPRERRRGGDQRDPQQQARPARTEALDRQDQRHRRQRHADRRGAERRARGPECLDLRHDRSGFGAIQAQPDHVLDLAREDDDADARGEAHRHRVGHEPDGRAKPQQAQHRQHDARQEGGQHQPLDARLHHTGIDQHDEGARRPADLEARTAEERHEKAADDGGEQAALGPDARGDGDRHGERQRNNRHCQPGHRIGAQRRRAIALAQRRDGHWNQGVPPRSRRKACVGCHRFIPLDVARADVRHNRLSRESQMTDTPADPIRPTDDAARALARDLISQARFGALGVIDPETGFPAVTRIALGSGPGGGLWTLVSGLSAHARALRTDPRVSVLVGEPGAKGDPLTHPRLSLQAEALPLATDDPRRAAARARWLADHPKAKLYIDLGDFFFVEFRLIGGALNGGFGRAFRLTAEDLA</sequence>
<feature type="compositionally biased region" description="Basic and acidic residues" evidence="1">
    <location>
        <begin position="177"/>
        <end position="187"/>
    </location>
</feature>
<name>A0A644V157_9ZZZZ</name>
<feature type="compositionally biased region" description="Low complexity" evidence="1">
    <location>
        <begin position="202"/>
        <end position="213"/>
    </location>
</feature>
<feature type="compositionally biased region" description="Basic residues" evidence="1">
    <location>
        <begin position="409"/>
        <end position="421"/>
    </location>
</feature>
<gene>
    <name evidence="2" type="ORF">SDC9_30598</name>
</gene>
<accession>A0A644V157</accession>
<feature type="compositionally biased region" description="Basic and acidic residues" evidence="1">
    <location>
        <begin position="265"/>
        <end position="281"/>
    </location>
</feature>
<dbReference type="EMBL" id="VSSQ01000192">
    <property type="protein sequence ID" value="MPL84633.1"/>
    <property type="molecule type" value="Genomic_DNA"/>
</dbReference>
<feature type="compositionally biased region" description="Basic and acidic residues" evidence="1">
    <location>
        <begin position="334"/>
        <end position="345"/>
    </location>
</feature>
<feature type="region of interest" description="Disordered" evidence="1">
    <location>
        <begin position="26"/>
        <end position="145"/>
    </location>
</feature>
<dbReference type="Gene3D" id="2.30.110.10">
    <property type="entry name" value="Electron Transport, Fmn-binding Protein, Chain A"/>
    <property type="match status" value="1"/>
</dbReference>
<feature type="compositionally biased region" description="Basic residues" evidence="1">
    <location>
        <begin position="117"/>
        <end position="129"/>
    </location>
</feature>
<dbReference type="AlphaFoldDB" id="A0A644V157"/>
<feature type="compositionally biased region" description="Basic and acidic residues" evidence="1">
    <location>
        <begin position="37"/>
        <end position="47"/>
    </location>
</feature>
<protein>
    <submittedName>
        <fullName evidence="2">Uncharacterized protein</fullName>
    </submittedName>
</protein>
<feature type="compositionally biased region" description="Basic and acidic residues" evidence="1">
    <location>
        <begin position="215"/>
        <end position="237"/>
    </location>
</feature>
<feature type="compositionally biased region" description="Basic and acidic residues" evidence="1">
    <location>
        <begin position="396"/>
        <end position="408"/>
    </location>
</feature>
<comment type="caution">
    <text evidence="2">The sequence shown here is derived from an EMBL/GenBank/DDBJ whole genome shotgun (WGS) entry which is preliminary data.</text>
</comment>
<evidence type="ECO:0000256" key="1">
    <source>
        <dbReference type="SAM" id="MobiDB-lite"/>
    </source>
</evidence>
<feature type="region of interest" description="Disordered" evidence="1">
    <location>
        <begin position="168"/>
        <end position="281"/>
    </location>
</feature>
<reference evidence="2" key="1">
    <citation type="submission" date="2019-08" db="EMBL/GenBank/DDBJ databases">
        <authorList>
            <person name="Kucharzyk K."/>
            <person name="Murdoch R.W."/>
            <person name="Higgins S."/>
            <person name="Loffler F."/>
        </authorList>
    </citation>
    <scope>NUCLEOTIDE SEQUENCE</scope>
</reference>
<organism evidence="2">
    <name type="scientific">bioreactor metagenome</name>
    <dbReference type="NCBI Taxonomy" id="1076179"/>
    <lineage>
        <taxon>unclassified sequences</taxon>
        <taxon>metagenomes</taxon>
        <taxon>ecological metagenomes</taxon>
    </lineage>
</organism>
<evidence type="ECO:0000313" key="2">
    <source>
        <dbReference type="EMBL" id="MPL84633.1"/>
    </source>
</evidence>
<proteinExistence type="predicted"/>
<dbReference type="SUPFAM" id="SSF50475">
    <property type="entry name" value="FMN-binding split barrel"/>
    <property type="match status" value="1"/>
</dbReference>
<feature type="region of interest" description="Disordered" evidence="1">
    <location>
        <begin position="357"/>
        <end position="421"/>
    </location>
</feature>
<feature type="compositionally biased region" description="Basic residues" evidence="1">
    <location>
        <begin position="255"/>
        <end position="264"/>
    </location>
</feature>
<feature type="compositionally biased region" description="Basic and acidic residues" evidence="1">
    <location>
        <begin position="357"/>
        <end position="384"/>
    </location>
</feature>